<evidence type="ECO:0000256" key="4">
    <source>
        <dbReference type="ARBA" id="ARBA00022692"/>
    </source>
</evidence>
<evidence type="ECO:0000256" key="2">
    <source>
        <dbReference type="ARBA" id="ARBA00008806"/>
    </source>
</evidence>
<evidence type="ECO:0000313" key="8">
    <source>
        <dbReference type="EMBL" id="PSR20601.1"/>
    </source>
</evidence>
<gene>
    <name evidence="8" type="ORF">C7B45_14265</name>
</gene>
<dbReference type="AlphaFoldDB" id="A0A2T2WED1"/>
<evidence type="ECO:0000256" key="6">
    <source>
        <dbReference type="ARBA" id="ARBA00023136"/>
    </source>
</evidence>
<dbReference type="PANTHER" id="PTHR37937:SF1">
    <property type="entry name" value="CONJUGATIVE TRANSFER: DNA TRANSPORT"/>
    <property type="match status" value="1"/>
</dbReference>
<evidence type="ECO:0000256" key="7">
    <source>
        <dbReference type="SAM" id="Phobius"/>
    </source>
</evidence>
<name>A0A2T2WED1_9FIRM</name>
<evidence type="ECO:0000256" key="3">
    <source>
        <dbReference type="ARBA" id="ARBA00022475"/>
    </source>
</evidence>
<dbReference type="Pfam" id="PF02534">
    <property type="entry name" value="T4SS-DNA_transf"/>
    <property type="match status" value="1"/>
</dbReference>
<feature type="transmembrane region" description="Helical" evidence="7">
    <location>
        <begin position="12"/>
        <end position="33"/>
    </location>
</feature>
<feature type="transmembrane region" description="Helical" evidence="7">
    <location>
        <begin position="45"/>
        <end position="62"/>
    </location>
</feature>
<keyword evidence="5 7" id="KW-1133">Transmembrane helix</keyword>
<dbReference type="InterPro" id="IPR027417">
    <property type="entry name" value="P-loop_NTPase"/>
</dbReference>
<evidence type="ECO:0000256" key="1">
    <source>
        <dbReference type="ARBA" id="ARBA00004651"/>
    </source>
</evidence>
<dbReference type="InterPro" id="IPR003688">
    <property type="entry name" value="TraG/VirD4"/>
</dbReference>
<dbReference type="InterPro" id="IPR051539">
    <property type="entry name" value="T4SS-coupling_protein"/>
</dbReference>
<dbReference type="CDD" id="cd01127">
    <property type="entry name" value="TrwB_TraG_TraD_VirD4"/>
    <property type="match status" value="2"/>
</dbReference>
<keyword evidence="6 7" id="KW-0472">Membrane</keyword>
<proteinExistence type="inferred from homology"/>
<accession>A0A2T2WED1</accession>
<protein>
    <submittedName>
        <fullName evidence="8">Conjugal transfer protein TraG</fullName>
    </submittedName>
</protein>
<sequence>MMPIRRSFIPVLRWASAGLSVYLTLFFWVDAIMRAINQRTVPPPSSLLILVAAAVACRALWVRNTWSWILSAALAAGLCAADDPWLLFVPVLFAVTVALRAYQARLGQTVVAYRLKFPWPISLTTADRFLHMHVLGPTGSGKSSSVLMPLIAQDIAHHYGIIVIEPKGDLSQSAYRQAVKNGRSVIRFTPTDAQCPHFNPLNGPADTAAEGLALCLDQLSPGGHPYYAVATRVQLLHAVRVIKATLGESADIGHLLTFFRDSKQQRHLVAACRDASAQQYFQEQWSRKSTASREDHQGLLNRLELLWANPTVRRVLSAPADFTWDEVLRERWIVLCALSLADLGESARALGVLIWHSLAQAAYRRDPAVPHPPFFVYLDEFYQWVSEDIGDFLALARGYSLGLILAHQDLGQLTEPLKQAVMANARQRIILPGTAADDVARFRQGAQPYAVDPRTRYLHQGQALVQMTQRGRLRPPCLVRLTHVALASNGRHA</sequence>
<dbReference type="Proteomes" id="UP000241848">
    <property type="component" value="Unassembled WGS sequence"/>
</dbReference>
<dbReference type="PANTHER" id="PTHR37937">
    <property type="entry name" value="CONJUGATIVE TRANSFER: DNA TRANSPORT"/>
    <property type="match status" value="1"/>
</dbReference>
<dbReference type="SUPFAM" id="SSF52540">
    <property type="entry name" value="P-loop containing nucleoside triphosphate hydrolases"/>
    <property type="match status" value="1"/>
</dbReference>
<evidence type="ECO:0000256" key="5">
    <source>
        <dbReference type="ARBA" id="ARBA00022989"/>
    </source>
</evidence>
<reference evidence="8 9" key="1">
    <citation type="journal article" date="2014" name="BMC Genomics">
        <title>Comparison of environmental and isolate Sulfobacillus genomes reveals diverse carbon, sulfur, nitrogen, and hydrogen metabolisms.</title>
        <authorList>
            <person name="Justice N.B."/>
            <person name="Norman A."/>
            <person name="Brown C.T."/>
            <person name="Singh A."/>
            <person name="Thomas B.C."/>
            <person name="Banfield J.F."/>
        </authorList>
    </citation>
    <scope>NUCLEOTIDE SEQUENCE [LARGE SCALE GENOMIC DNA]</scope>
    <source>
        <strain evidence="8">AMDSBA3</strain>
    </source>
</reference>
<comment type="caution">
    <text evidence="8">The sequence shown here is derived from an EMBL/GenBank/DDBJ whole genome shotgun (WGS) entry which is preliminary data.</text>
</comment>
<keyword evidence="4 7" id="KW-0812">Transmembrane</keyword>
<comment type="similarity">
    <text evidence="2">Belongs to the VirD4/TraG family.</text>
</comment>
<keyword evidence="3" id="KW-1003">Cell membrane</keyword>
<comment type="subcellular location">
    <subcellularLocation>
        <location evidence="1">Cell membrane</location>
        <topology evidence="1">Multi-pass membrane protein</topology>
    </subcellularLocation>
</comment>
<evidence type="ECO:0000313" key="9">
    <source>
        <dbReference type="Proteomes" id="UP000241848"/>
    </source>
</evidence>
<dbReference type="GO" id="GO:0005886">
    <property type="term" value="C:plasma membrane"/>
    <property type="evidence" value="ECO:0007669"/>
    <property type="project" value="UniProtKB-SubCell"/>
</dbReference>
<feature type="transmembrane region" description="Helical" evidence="7">
    <location>
        <begin position="68"/>
        <end position="99"/>
    </location>
</feature>
<dbReference type="Gene3D" id="3.40.50.300">
    <property type="entry name" value="P-loop containing nucleotide triphosphate hydrolases"/>
    <property type="match status" value="2"/>
</dbReference>
<dbReference type="EMBL" id="PXYV01000056">
    <property type="protein sequence ID" value="PSR20601.1"/>
    <property type="molecule type" value="Genomic_DNA"/>
</dbReference>
<organism evidence="8 9">
    <name type="scientific">Sulfobacillus acidophilus</name>
    <dbReference type="NCBI Taxonomy" id="53633"/>
    <lineage>
        <taxon>Bacteria</taxon>
        <taxon>Bacillati</taxon>
        <taxon>Bacillota</taxon>
        <taxon>Clostridia</taxon>
        <taxon>Eubacteriales</taxon>
        <taxon>Clostridiales Family XVII. Incertae Sedis</taxon>
        <taxon>Sulfobacillus</taxon>
    </lineage>
</organism>